<evidence type="ECO:0008006" key="5">
    <source>
        <dbReference type="Google" id="ProtNLM"/>
    </source>
</evidence>
<evidence type="ECO:0000259" key="1">
    <source>
        <dbReference type="Pfam" id="PF13173"/>
    </source>
</evidence>
<feature type="domain" description="DUF4143" evidence="2">
    <location>
        <begin position="262"/>
        <end position="412"/>
    </location>
</feature>
<reference evidence="3 4" key="1">
    <citation type="submission" date="2017-04" db="EMBL/GenBank/DDBJ databases">
        <authorList>
            <person name="Afonso C.L."/>
            <person name="Miller P.J."/>
            <person name="Scott M.A."/>
            <person name="Spackman E."/>
            <person name="Goraichik I."/>
            <person name="Dimitrov K.M."/>
            <person name="Suarez D.L."/>
            <person name="Swayne D.E."/>
        </authorList>
    </citation>
    <scope>NUCLEOTIDE SEQUENCE [LARGE SCALE GENOMIC DNA]</scope>
    <source>
        <strain evidence="3 4">DSM 26133</strain>
    </source>
</reference>
<accession>A0A1W2GD42</accession>
<dbReference type="PANTHER" id="PTHR33295">
    <property type="entry name" value="ATPASE"/>
    <property type="match status" value="1"/>
</dbReference>
<organism evidence="3 4">
    <name type="scientific">Reichenbachiella faecimaris</name>
    <dbReference type="NCBI Taxonomy" id="692418"/>
    <lineage>
        <taxon>Bacteria</taxon>
        <taxon>Pseudomonadati</taxon>
        <taxon>Bacteroidota</taxon>
        <taxon>Cytophagia</taxon>
        <taxon>Cytophagales</taxon>
        <taxon>Reichenbachiellaceae</taxon>
        <taxon>Reichenbachiella</taxon>
    </lineage>
</organism>
<dbReference type="InterPro" id="IPR041682">
    <property type="entry name" value="AAA_14"/>
</dbReference>
<dbReference type="InterPro" id="IPR025420">
    <property type="entry name" value="DUF4143"/>
</dbReference>
<dbReference type="AlphaFoldDB" id="A0A1W2GD42"/>
<protein>
    <recommendedName>
        <fullName evidence="5">AAA domain-containing protein</fullName>
    </recommendedName>
</protein>
<dbReference type="STRING" id="692418.SAMN04488029_2003"/>
<dbReference type="Pfam" id="PF13635">
    <property type="entry name" value="DUF4143"/>
    <property type="match status" value="1"/>
</dbReference>
<evidence type="ECO:0000259" key="2">
    <source>
        <dbReference type="Pfam" id="PF13635"/>
    </source>
</evidence>
<dbReference type="PANTHER" id="PTHR33295:SF18">
    <property type="entry name" value="AAA+ ATPASE DOMAIN-CONTAINING PROTEIN"/>
    <property type="match status" value="1"/>
</dbReference>
<evidence type="ECO:0000313" key="3">
    <source>
        <dbReference type="EMBL" id="SMD34434.1"/>
    </source>
</evidence>
<proteinExistence type="predicted"/>
<dbReference type="Gene3D" id="3.40.50.300">
    <property type="entry name" value="P-loop containing nucleotide triphosphate hydrolases"/>
    <property type="match status" value="1"/>
</dbReference>
<dbReference type="Proteomes" id="UP000192472">
    <property type="component" value="Unassembled WGS sequence"/>
</dbReference>
<dbReference type="OrthoDB" id="9801840at2"/>
<dbReference type="Pfam" id="PF13173">
    <property type="entry name" value="AAA_14"/>
    <property type="match status" value="1"/>
</dbReference>
<dbReference type="EMBL" id="FWYF01000002">
    <property type="protein sequence ID" value="SMD34434.1"/>
    <property type="molecule type" value="Genomic_DNA"/>
</dbReference>
<gene>
    <name evidence="3" type="ORF">SAMN04488029_2003</name>
</gene>
<feature type="domain" description="AAA" evidence="1">
    <location>
        <begin position="52"/>
        <end position="185"/>
    </location>
</feature>
<sequence>MAIKFSQEQVISRMKFENPWWASGKIDDYYGKMKRREYFQLFHPLVLERSVKRAMVLMGPRRVGKTVMLYHSIDELLSNEIPQKQICYFSIETPLYNGIALEELLNLYIDLHQFDVSKELYVFFDEIQYLKDWELHLKSLVDSYHNFKFIVSGSAAAALKLKSQESGAGRFTEFLLPPLTFHEFLLLTDNDHLIQAKENTINADEFKIEYNSYEPTDIVLLNEKFIDYINYGGYPEVSLSETIQSDPGRYIRNDIIDKVLMRDLPSLYGISDIQELNSLFTYIAYNSGNEMSLEGIASNSGVAKNTIKKYLGYLEAAFLIKTIHRIDQNGKKFKRANFFKVYLTNPSLRSALFSPIQISDEFIGNMVETAIFSQWQHNYFFQLFYARWQNGEVDLVHMPDGLKFSMCLEIKWSNRFVDNPHELKSAIHFCKRHKISQLKITTIDITEVKKYQNIDFHFVPASLYAYEVGRNSIWLKQGFS</sequence>
<keyword evidence="4" id="KW-1185">Reference proteome</keyword>
<dbReference type="InterPro" id="IPR027417">
    <property type="entry name" value="P-loop_NTPase"/>
</dbReference>
<evidence type="ECO:0000313" key="4">
    <source>
        <dbReference type="Proteomes" id="UP000192472"/>
    </source>
</evidence>
<name>A0A1W2GD42_REIFA</name>
<dbReference type="SUPFAM" id="SSF52540">
    <property type="entry name" value="P-loop containing nucleoside triphosphate hydrolases"/>
    <property type="match status" value="1"/>
</dbReference>